<proteinExistence type="predicted"/>
<evidence type="ECO:0000313" key="3">
    <source>
        <dbReference type="Proteomes" id="UP000041254"/>
    </source>
</evidence>
<dbReference type="InterPro" id="IPR051697">
    <property type="entry name" value="Patched_domain-protein"/>
</dbReference>
<organism evidence="2 3">
    <name type="scientific">Vitrella brassicaformis (strain CCMP3155)</name>
    <dbReference type="NCBI Taxonomy" id="1169540"/>
    <lineage>
        <taxon>Eukaryota</taxon>
        <taxon>Sar</taxon>
        <taxon>Alveolata</taxon>
        <taxon>Colpodellida</taxon>
        <taxon>Vitrellaceae</taxon>
        <taxon>Vitrella</taxon>
    </lineage>
</organism>
<name>A0A0G4GTZ6_VITBC</name>
<dbReference type="PhylomeDB" id="A0A0G4GTZ6"/>
<keyword evidence="3" id="KW-1185">Reference proteome</keyword>
<evidence type="ECO:0000313" key="2">
    <source>
        <dbReference type="EMBL" id="CEM34094.1"/>
    </source>
</evidence>
<dbReference type="PANTHER" id="PTHR10796:SF92">
    <property type="entry name" value="PATCHED-RELATED, ISOFORM A"/>
    <property type="match status" value="1"/>
</dbReference>
<sequence length="145" mass="16656">MGCSWFEEWSKAVTNFKHKLTESIDSAFERYTGFVYDHPCWFIWIPAIVSIAMGSAWILREAEANPRTLYAKPTSDAMSDLALIQERYGDWPRVTFLLFVGEDGKNLLDEDVLYRANQMVEGLNNRNVTVNGKEYPFDEVCVKGT</sequence>
<keyword evidence="1" id="KW-0812">Transmembrane</keyword>
<dbReference type="AlphaFoldDB" id="A0A0G4GTZ6"/>
<dbReference type="InParanoid" id="A0A0G4GTZ6"/>
<dbReference type="VEuPathDB" id="CryptoDB:Vbra_10315"/>
<evidence type="ECO:0000256" key="1">
    <source>
        <dbReference type="SAM" id="Phobius"/>
    </source>
</evidence>
<reference evidence="2 3" key="1">
    <citation type="submission" date="2014-11" db="EMBL/GenBank/DDBJ databases">
        <authorList>
            <person name="Zhu J."/>
            <person name="Qi W."/>
            <person name="Song R."/>
        </authorList>
    </citation>
    <scope>NUCLEOTIDE SEQUENCE [LARGE SCALE GENOMIC DNA]</scope>
</reference>
<dbReference type="EMBL" id="CDMY01000802">
    <property type="protein sequence ID" value="CEM34094.1"/>
    <property type="molecule type" value="Genomic_DNA"/>
</dbReference>
<dbReference type="Proteomes" id="UP000041254">
    <property type="component" value="Unassembled WGS sequence"/>
</dbReference>
<gene>
    <name evidence="2" type="ORF">Vbra_10315</name>
</gene>
<protein>
    <submittedName>
        <fullName evidence="2">Uncharacterized protein</fullName>
    </submittedName>
</protein>
<dbReference type="GO" id="GO:0016020">
    <property type="term" value="C:membrane"/>
    <property type="evidence" value="ECO:0007669"/>
    <property type="project" value="TreeGrafter"/>
</dbReference>
<dbReference type="PANTHER" id="PTHR10796">
    <property type="entry name" value="PATCHED-RELATED"/>
    <property type="match status" value="1"/>
</dbReference>
<feature type="transmembrane region" description="Helical" evidence="1">
    <location>
        <begin position="41"/>
        <end position="59"/>
    </location>
</feature>
<accession>A0A0G4GTZ6</accession>
<keyword evidence="1" id="KW-1133">Transmembrane helix</keyword>
<keyword evidence="1" id="KW-0472">Membrane</keyword>